<evidence type="ECO:0000313" key="2">
    <source>
        <dbReference type="Proteomes" id="UP000789920"/>
    </source>
</evidence>
<evidence type="ECO:0000313" key="1">
    <source>
        <dbReference type="EMBL" id="CAG8824117.1"/>
    </source>
</evidence>
<keyword evidence="2" id="KW-1185">Reference proteome</keyword>
<comment type="caution">
    <text evidence="1">The sequence shown here is derived from an EMBL/GenBank/DDBJ whole genome shotgun (WGS) entry which is preliminary data.</text>
</comment>
<dbReference type="Proteomes" id="UP000789920">
    <property type="component" value="Unassembled WGS sequence"/>
</dbReference>
<sequence length="77" mass="8681">MTQSELSENLDSSALFQPKAEKDKMKGQVIRYSGKNYLMGIPTYNNLVTENNEGLMAILEDALSKHQDILFMAIDVK</sequence>
<protein>
    <submittedName>
        <fullName evidence="1">14136_t:CDS:1</fullName>
    </submittedName>
</protein>
<gene>
    <name evidence="1" type="ORF">RPERSI_LOCUS26172</name>
</gene>
<proteinExistence type="predicted"/>
<reference evidence="1" key="1">
    <citation type="submission" date="2021-06" db="EMBL/GenBank/DDBJ databases">
        <authorList>
            <person name="Kallberg Y."/>
            <person name="Tangrot J."/>
            <person name="Rosling A."/>
        </authorList>
    </citation>
    <scope>NUCLEOTIDE SEQUENCE</scope>
    <source>
        <strain evidence="1">MA461A</strain>
    </source>
</reference>
<accession>A0ACA9S5D6</accession>
<organism evidence="1 2">
    <name type="scientific">Racocetra persica</name>
    <dbReference type="NCBI Taxonomy" id="160502"/>
    <lineage>
        <taxon>Eukaryota</taxon>
        <taxon>Fungi</taxon>
        <taxon>Fungi incertae sedis</taxon>
        <taxon>Mucoromycota</taxon>
        <taxon>Glomeromycotina</taxon>
        <taxon>Glomeromycetes</taxon>
        <taxon>Diversisporales</taxon>
        <taxon>Gigasporaceae</taxon>
        <taxon>Racocetra</taxon>
    </lineage>
</organism>
<feature type="non-terminal residue" evidence="1">
    <location>
        <position position="77"/>
    </location>
</feature>
<name>A0ACA9S5D6_9GLOM</name>
<dbReference type="EMBL" id="CAJVQC010088447">
    <property type="protein sequence ID" value="CAG8824117.1"/>
    <property type="molecule type" value="Genomic_DNA"/>
</dbReference>